<organism evidence="2 3">
    <name type="scientific">Malassezia nana</name>
    <dbReference type="NCBI Taxonomy" id="180528"/>
    <lineage>
        <taxon>Eukaryota</taxon>
        <taxon>Fungi</taxon>
        <taxon>Dikarya</taxon>
        <taxon>Basidiomycota</taxon>
        <taxon>Ustilaginomycotina</taxon>
        <taxon>Malasseziomycetes</taxon>
        <taxon>Malasseziales</taxon>
        <taxon>Malasseziaceae</taxon>
        <taxon>Malassezia</taxon>
    </lineage>
</organism>
<sequence length="445" mass="47558">MPPAAAPGPSPPRLSGSAADPDSSFASETVSEHPLADFSATQLSDGEADVSIPMTVSTRPTMRASSVAPSPSRPPLSPSPAKVSASTLRRPRRLRYIRSHASSTSSPHRRRRSGPTEDHLLLRERMDRLVIECNDAAAGHMRQTGPLHADMLEAIATQERLCLELREALKSEEVYLKNMRDVWQRMALRVGIGANSLPARVPRMTQRPTPPVPAAVAPVRDSPSRSDARFMPSHITSQLHALVEPRSDSAQAAPSPPSSRSPGKDSPAYRVRQKRLPPIHTHTAKQPAVPSKDDLSAEVLREKLSNGWHVLSRRLIETTASFKDLSWVADDVSSSAPSSRLSLPPLFSDDTNVGALSRYDTNVPLPRTPSPNDGASAPPLPPKSPSKSRPALATSVAVGVPEEVTEPLGEASMAGPIVSEAATHDAVSPAVHDEPLSGAEAPDND</sequence>
<name>A0AAF0J2W9_9BASI</name>
<feature type="region of interest" description="Disordered" evidence="1">
    <location>
        <begin position="357"/>
        <end position="445"/>
    </location>
</feature>
<dbReference type="EMBL" id="CP119893">
    <property type="protein sequence ID" value="WFD26123.1"/>
    <property type="molecule type" value="Genomic_DNA"/>
</dbReference>
<keyword evidence="3" id="KW-1185">Reference proteome</keyword>
<accession>A0AAF0J2W9</accession>
<feature type="region of interest" description="Disordered" evidence="1">
    <location>
        <begin position="244"/>
        <end position="270"/>
    </location>
</feature>
<gene>
    <name evidence="2" type="ORF">MNAN1_001098</name>
</gene>
<dbReference type="Proteomes" id="UP001213623">
    <property type="component" value="Chromosome 2"/>
</dbReference>
<protein>
    <submittedName>
        <fullName evidence="2">Uncharacterized protein</fullName>
    </submittedName>
</protein>
<dbReference type="AlphaFoldDB" id="A0AAF0J2W9"/>
<evidence type="ECO:0000313" key="2">
    <source>
        <dbReference type="EMBL" id="WFD26123.1"/>
    </source>
</evidence>
<feature type="compositionally biased region" description="Pro residues" evidence="1">
    <location>
        <begin position="1"/>
        <end position="12"/>
    </location>
</feature>
<evidence type="ECO:0000313" key="3">
    <source>
        <dbReference type="Proteomes" id="UP001213623"/>
    </source>
</evidence>
<reference evidence="2" key="1">
    <citation type="submission" date="2023-03" db="EMBL/GenBank/DDBJ databases">
        <title>Mating type loci evolution in Malassezia.</title>
        <authorList>
            <person name="Coelho M.A."/>
        </authorList>
    </citation>
    <scope>NUCLEOTIDE SEQUENCE</scope>
    <source>
        <strain evidence="2">CBS 9557</strain>
    </source>
</reference>
<evidence type="ECO:0000256" key="1">
    <source>
        <dbReference type="SAM" id="MobiDB-lite"/>
    </source>
</evidence>
<feature type="region of interest" description="Disordered" evidence="1">
    <location>
        <begin position="1"/>
        <end position="119"/>
    </location>
</feature>
<feature type="region of interest" description="Disordered" evidence="1">
    <location>
        <begin position="201"/>
        <end position="229"/>
    </location>
</feature>
<feature type="compositionally biased region" description="Basic residues" evidence="1">
    <location>
        <begin position="89"/>
        <end position="98"/>
    </location>
</feature>
<proteinExistence type="predicted"/>